<dbReference type="Proteomes" id="UP001234989">
    <property type="component" value="Chromosome 6"/>
</dbReference>
<evidence type="ECO:0000256" key="1">
    <source>
        <dbReference type="SAM" id="MobiDB-lite"/>
    </source>
</evidence>
<keyword evidence="3" id="KW-1185">Reference proteome</keyword>
<feature type="region of interest" description="Disordered" evidence="1">
    <location>
        <begin position="19"/>
        <end position="58"/>
    </location>
</feature>
<sequence length="84" mass="9512">MVKMMTQINLFSKHVMGSGTNSVMARTNDKHVDSSGNKHETEKADEDLAEETDEEELRVEEHGIAEILTELHETEEVILQAMLE</sequence>
<dbReference type="EMBL" id="CP133617">
    <property type="protein sequence ID" value="WMV32384.1"/>
    <property type="molecule type" value="Genomic_DNA"/>
</dbReference>
<feature type="compositionally biased region" description="Acidic residues" evidence="1">
    <location>
        <begin position="43"/>
        <end position="58"/>
    </location>
</feature>
<organism evidence="2 3">
    <name type="scientific">Solanum verrucosum</name>
    <dbReference type="NCBI Taxonomy" id="315347"/>
    <lineage>
        <taxon>Eukaryota</taxon>
        <taxon>Viridiplantae</taxon>
        <taxon>Streptophyta</taxon>
        <taxon>Embryophyta</taxon>
        <taxon>Tracheophyta</taxon>
        <taxon>Spermatophyta</taxon>
        <taxon>Magnoliopsida</taxon>
        <taxon>eudicotyledons</taxon>
        <taxon>Gunneridae</taxon>
        <taxon>Pentapetalae</taxon>
        <taxon>asterids</taxon>
        <taxon>lamiids</taxon>
        <taxon>Solanales</taxon>
        <taxon>Solanaceae</taxon>
        <taxon>Solanoideae</taxon>
        <taxon>Solaneae</taxon>
        <taxon>Solanum</taxon>
    </lineage>
</organism>
<gene>
    <name evidence="2" type="ORF">MTR67_025769</name>
</gene>
<feature type="compositionally biased region" description="Basic and acidic residues" evidence="1">
    <location>
        <begin position="27"/>
        <end position="42"/>
    </location>
</feature>
<proteinExistence type="predicted"/>
<protein>
    <submittedName>
        <fullName evidence="2">Uncharacterized protein</fullName>
    </submittedName>
</protein>
<evidence type="ECO:0000313" key="2">
    <source>
        <dbReference type="EMBL" id="WMV32384.1"/>
    </source>
</evidence>
<dbReference type="AlphaFoldDB" id="A0AAF0QXQ6"/>
<evidence type="ECO:0000313" key="3">
    <source>
        <dbReference type="Proteomes" id="UP001234989"/>
    </source>
</evidence>
<reference evidence="2" key="1">
    <citation type="submission" date="2023-08" db="EMBL/GenBank/DDBJ databases">
        <title>A de novo genome assembly of Solanum verrucosum Schlechtendal, a Mexican diploid species geographically isolated from the other diploid A-genome species in potato relatives.</title>
        <authorList>
            <person name="Hosaka K."/>
        </authorList>
    </citation>
    <scope>NUCLEOTIDE SEQUENCE</scope>
    <source>
        <tissue evidence="2">Young leaves</tissue>
    </source>
</reference>
<name>A0AAF0QXQ6_SOLVR</name>
<accession>A0AAF0QXQ6</accession>
<feature type="non-terminal residue" evidence="2">
    <location>
        <position position="84"/>
    </location>
</feature>